<dbReference type="EMBL" id="JAGJCF010000001">
    <property type="protein sequence ID" value="MBP0614110.1"/>
    <property type="molecule type" value="Genomic_DNA"/>
</dbReference>
<organism evidence="1 2">
    <name type="scientific">Jiella mangrovi</name>
    <dbReference type="NCBI Taxonomy" id="2821407"/>
    <lineage>
        <taxon>Bacteria</taxon>
        <taxon>Pseudomonadati</taxon>
        <taxon>Pseudomonadota</taxon>
        <taxon>Alphaproteobacteria</taxon>
        <taxon>Hyphomicrobiales</taxon>
        <taxon>Aurantimonadaceae</taxon>
        <taxon>Jiella</taxon>
    </lineage>
</organism>
<protein>
    <submittedName>
        <fullName evidence="1">Uncharacterized protein</fullName>
    </submittedName>
</protein>
<sequence>MLSPHVLTAHLPIHAALCKNGMAAMKSLRWLQGVQHATSFSGKQLLPNVC</sequence>
<dbReference type="RefSeq" id="WP_209592512.1">
    <property type="nucleotide sequence ID" value="NZ_JAGJCF010000001.1"/>
</dbReference>
<gene>
    <name evidence="1" type="ORF">J6595_00720</name>
</gene>
<keyword evidence="2" id="KW-1185">Reference proteome</keyword>
<name>A0ABS4BBJ3_9HYPH</name>
<evidence type="ECO:0000313" key="1">
    <source>
        <dbReference type="EMBL" id="MBP0614110.1"/>
    </source>
</evidence>
<dbReference type="Proteomes" id="UP000678276">
    <property type="component" value="Unassembled WGS sequence"/>
</dbReference>
<comment type="caution">
    <text evidence="1">The sequence shown here is derived from an EMBL/GenBank/DDBJ whole genome shotgun (WGS) entry which is preliminary data.</text>
</comment>
<evidence type="ECO:0000313" key="2">
    <source>
        <dbReference type="Proteomes" id="UP000678276"/>
    </source>
</evidence>
<accession>A0ABS4BBJ3</accession>
<reference evidence="1 2" key="1">
    <citation type="submission" date="2021-04" db="EMBL/GenBank/DDBJ databases">
        <title>Whole genome sequence of Jiella sp. KSK16Y-1.</title>
        <authorList>
            <person name="Tuo L."/>
        </authorList>
    </citation>
    <scope>NUCLEOTIDE SEQUENCE [LARGE SCALE GENOMIC DNA]</scope>
    <source>
        <strain evidence="1 2">KSK16Y-1</strain>
    </source>
</reference>
<proteinExistence type="predicted"/>